<keyword evidence="2" id="KW-1185">Reference proteome</keyword>
<dbReference type="Gene3D" id="1.10.630.10">
    <property type="entry name" value="Cytochrome P450"/>
    <property type="match status" value="1"/>
</dbReference>
<evidence type="ECO:0000313" key="1">
    <source>
        <dbReference type="EMBL" id="SEF28467.1"/>
    </source>
</evidence>
<dbReference type="GO" id="GO:0004497">
    <property type="term" value="F:monooxygenase activity"/>
    <property type="evidence" value="ECO:0007669"/>
    <property type="project" value="InterPro"/>
</dbReference>
<dbReference type="Proteomes" id="UP000198878">
    <property type="component" value="Unassembled WGS sequence"/>
</dbReference>
<dbReference type="AlphaFoldDB" id="A0A1H5QTC8"/>
<dbReference type="STRING" id="218821.SAMN05421837_104174"/>
<accession>A0A1H5QTC8</accession>
<gene>
    <name evidence="1" type="ORF">SAMN05421837_104174</name>
</gene>
<evidence type="ECO:0000313" key="2">
    <source>
        <dbReference type="Proteomes" id="UP000198878"/>
    </source>
</evidence>
<dbReference type="GO" id="GO:0005506">
    <property type="term" value="F:iron ion binding"/>
    <property type="evidence" value="ECO:0007669"/>
    <property type="project" value="InterPro"/>
</dbReference>
<proteinExistence type="predicted"/>
<dbReference type="GO" id="GO:0016705">
    <property type="term" value="F:oxidoreductase activity, acting on paired donors, with incorporation or reduction of molecular oxygen"/>
    <property type="evidence" value="ECO:0007669"/>
    <property type="project" value="InterPro"/>
</dbReference>
<name>A0A1H5QTC8_9PSEU</name>
<organism evidence="1 2">
    <name type="scientific">Amycolatopsis pretoriensis</name>
    <dbReference type="NCBI Taxonomy" id="218821"/>
    <lineage>
        <taxon>Bacteria</taxon>
        <taxon>Bacillati</taxon>
        <taxon>Actinomycetota</taxon>
        <taxon>Actinomycetes</taxon>
        <taxon>Pseudonocardiales</taxon>
        <taxon>Pseudonocardiaceae</taxon>
        <taxon>Amycolatopsis</taxon>
    </lineage>
</organism>
<protein>
    <submittedName>
        <fullName evidence="1">Uncharacterized protein</fullName>
    </submittedName>
</protein>
<dbReference type="InterPro" id="IPR036396">
    <property type="entry name" value="Cyt_P450_sf"/>
</dbReference>
<sequence length="91" mass="10058">MENLPERAQRMTDELVGANRGTRHGDLVCPLSIAIICDLLGVPGRYRENVREWSLVIDSADDTDGSKVREATAVPELLVTEVSKPSVRRRG</sequence>
<reference evidence="2" key="1">
    <citation type="submission" date="2016-10" db="EMBL/GenBank/DDBJ databases">
        <authorList>
            <person name="Varghese N."/>
            <person name="Submissions S."/>
        </authorList>
    </citation>
    <scope>NUCLEOTIDE SEQUENCE [LARGE SCALE GENOMIC DNA]</scope>
    <source>
        <strain evidence="2">DSM 44654</strain>
    </source>
</reference>
<dbReference type="RefSeq" id="WP_244180302.1">
    <property type="nucleotide sequence ID" value="NZ_FNUJ01000004.1"/>
</dbReference>
<dbReference type="GO" id="GO:0020037">
    <property type="term" value="F:heme binding"/>
    <property type="evidence" value="ECO:0007669"/>
    <property type="project" value="InterPro"/>
</dbReference>
<dbReference type="EMBL" id="FNUJ01000004">
    <property type="protein sequence ID" value="SEF28467.1"/>
    <property type="molecule type" value="Genomic_DNA"/>
</dbReference>